<reference evidence="2" key="1">
    <citation type="submission" date="2014-09" db="EMBL/GenBank/DDBJ databases">
        <authorList>
            <person name="Magalhaes I.L.F."/>
            <person name="Oliveira U."/>
            <person name="Santos F.R."/>
            <person name="Vidigal T.H.D.A."/>
            <person name="Brescovit A.D."/>
            <person name="Santos A.J."/>
        </authorList>
    </citation>
    <scope>NUCLEOTIDE SEQUENCE</scope>
    <source>
        <tissue evidence="2">Shoot tissue taken approximately 20 cm above the soil surface</tissue>
    </source>
</reference>
<organism evidence="2">
    <name type="scientific">Arundo donax</name>
    <name type="common">Giant reed</name>
    <name type="synonym">Donax arundinaceus</name>
    <dbReference type="NCBI Taxonomy" id="35708"/>
    <lineage>
        <taxon>Eukaryota</taxon>
        <taxon>Viridiplantae</taxon>
        <taxon>Streptophyta</taxon>
        <taxon>Embryophyta</taxon>
        <taxon>Tracheophyta</taxon>
        <taxon>Spermatophyta</taxon>
        <taxon>Magnoliopsida</taxon>
        <taxon>Liliopsida</taxon>
        <taxon>Poales</taxon>
        <taxon>Poaceae</taxon>
        <taxon>PACMAD clade</taxon>
        <taxon>Arundinoideae</taxon>
        <taxon>Arundineae</taxon>
        <taxon>Arundo</taxon>
    </lineage>
</organism>
<sequence>MIYSPRANSLLPMCPTVSTYSSSPYAGSSMLGEGSTVPPYRVQR</sequence>
<protein>
    <submittedName>
        <fullName evidence="2">Uncharacterized protein</fullName>
    </submittedName>
</protein>
<accession>A0A0A9FSN9</accession>
<dbReference type="EMBL" id="GBRH01182021">
    <property type="protein sequence ID" value="JAE15875.1"/>
    <property type="molecule type" value="Transcribed_RNA"/>
</dbReference>
<evidence type="ECO:0000313" key="2">
    <source>
        <dbReference type="EMBL" id="JAE15875.1"/>
    </source>
</evidence>
<feature type="region of interest" description="Disordered" evidence="1">
    <location>
        <begin position="23"/>
        <end position="44"/>
    </location>
</feature>
<evidence type="ECO:0000256" key="1">
    <source>
        <dbReference type="SAM" id="MobiDB-lite"/>
    </source>
</evidence>
<reference evidence="2" key="2">
    <citation type="journal article" date="2015" name="Data Brief">
        <title>Shoot transcriptome of the giant reed, Arundo donax.</title>
        <authorList>
            <person name="Barrero R.A."/>
            <person name="Guerrero F.D."/>
            <person name="Moolhuijzen P."/>
            <person name="Goolsby J.A."/>
            <person name="Tidwell J."/>
            <person name="Bellgard S.E."/>
            <person name="Bellgard M.I."/>
        </authorList>
    </citation>
    <scope>NUCLEOTIDE SEQUENCE</scope>
    <source>
        <tissue evidence="2">Shoot tissue taken approximately 20 cm above the soil surface</tissue>
    </source>
</reference>
<dbReference type="AlphaFoldDB" id="A0A0A9FSN9"/>
<proteinExistence type="predicted"/>
<name>A0A0A9FSN9_ARUDO</name>